<dbReference type="InterPro" id="IPR006311">
    <property type="entry name" value="TAT_signal"/>
</dbReference>
<dbReference type="InterPro" id="IPR002888">
    <property type="entry name" value="2Fe-2S-bd"/>
</dbReference>
<evidence type="ECO:0000256" key="6">
    <source>
        <dbReference type="SAM" id="MobiDB-lite"/>
    </source>
</evidence>
<dbReference type="PROSITE" id="PS51085">
    <property type="entry name" value="2FE2S_FER_2"/>
    <property type="match status" value="1"/>
</dbReference>
<dbReference type="InterPro" id="IPR019546">
    <property type="entry name" value="TAT_signal_bac_arc"/>
</dbReference>
<evidence type="ECO:0000256" key="2">
    <source>
        <dbReference type="ARBA" id="ARBA00022723"/>
    </source>
</evidence>
<dbReference type="Pfam" id="PF10518">
    <property type="entry name" value="TAT_signal"/>
    <property type="match status" value="1"/>
</dbReference>
<evidence type="ECO:0000256" key="3">
    <source>
        <dbReference type="ARBA" id="ARBA00023002"/>
    </source>
</evidence>
<dbReference type="EMBL" id="JADZLT010000049">
    <property type="protein sequence ID" value="MBH0238010.1"/>
    <property type="molecule type" value="Genomic_DNA"/>
</dbReference>
<dbReference type="PROSITE" id="PS00197">
    <property type="entry name" value="2FE2S_FER_1"/>
    <property type="match status" value="1"/>
</dbReference>
<dbReference type="FunFam" id="3.10.20.30:FF:000020">
    <property type="entry name" value="Xanthine dehydrogenase iron-sulfur subunit"/>
    <property type="match status" value="1"/>
</dbReference>
<feature type="domain" description="2Fe-2S ferredoxin-type" evidence="7">
    <location>
        <begin position="61"/>
        <end position="137"/>
    </location>
</feature>
<name>A0A931I2C8_9HYPH</name>
<keyword evidence="5" id="KW-0411">Iron-sulfur</keyword>
<dbReference type="Gene3D" id="1.10.150.120">
    <property type="entry name" value="[2Fe-2S]-binding domain"/>
    <property type="match status" value="1"/>
</dbReference>
<dbReference type="InterPro" id="IPR006058">
    <property type="entry name" value="2Fe2S_fd_BS"/>
</dbReference>
<gene>
    <name evidence="8" type="ORF">I5731_09275</name>
</gene>
<proteinExistence type="predicted"/>
<dbReference type="InterPro" id="IPR001041">
    <property type="entry name" value="2Fe-2S_ferredoxin-type"/>
</dbReference>
<evidence type="ECO:0000313" key="9">
    <source>
        <dbReference type="Proteomes" id="UP000631694"/>
    </source>
</evidence>
<dbReference type="Proteomes" id="UP000631694">
    <property type="component" value="Unassembled WGS sequence"/>
</dbReference>
<dbReference type="FunFam" id="1.10.150.120:FF:000003">
    <property type="entry name" value="Carbon monoxide dehydrogenase, small subunit"/>
    <property type="match status" value="1"/>
</dbReference>
<sequence>MTDDHSVDDRVPPRNGLDLSRRDTLKGGAVVAAAALTGAAPGPAAAATDVAPLPSAPRHGLRLQTTVNGTAVSVDIDTRTSLLDLLRERLALTGAKKGCDHGQCGACTVHVDGRRVASCLTLAAKLEGREVLTIEGLSEPGTLHPMQQAFIDHDALQCGYCTPGQIMAAVACVAEGNATSPERIREYMSGNICRCGAYVGIVAAIEDAAATMGRG</sequence>
<dbReference type="InterPro" id="IPR036884">
    <property type="entry name" value="2Fe-2S-bd_dom_sf"/>
</dbReference>
<comment type="caution">
    <text evidence="8">The sequence shown here is derived from an EMBL/GenBank/DDBJ whole genome shotgun (WGS) entry which is preliminary data.</text>
</comment>
<dbReference type="SUPFAM" id="SSF47741">
    <property type="entry name" value="CO dehydrogenase ISP C-domain like"/>
    <property type="match status" value="1"/>
</dbReference>
<protein>
    <submittedName>
        <fullName evidence="8">(2Fe-2S)-binding protein</fullName>
    </submittedName>
</protein>
<evidence type="ECO:0000256" key="4">
    <source>
        <dbReference type="ARBA" id="ARBA00023004"/>
    </source>
</evidence>
<dbReference type="PANTHER" id="PTHR45331:SF2">
    <property type="entry name" value="OXIDOREDUCTASE WITH IRON-SULFUR SUBUNIT"/>
    <property type="match status" value="1"/>
</dbReference>
<organism evidence="8 9">
    <name type="scientific">Methylobrevis albus</name>
    <dbReference type="NCBI Taxonomy" id="2793297"/>
    <lineage>
        <taxon>Bacteria</taxon>
        <taxon>Pseudomonadati</taxon>
        <taxon>Pseudomonadota</taxon>
        <taxon>Alphaproteobacteria</taxon>
        <taxon>Hyphomicrobiales</taxon>
        <taxon>Pleomorphomonadaceae</taxon>
        <taxon>Methylobrevis</taxon>
    </lineage>
</organism>
<dbReference type="AlphaFoldDB" id="A0A931I2C8"/>
<dbReference type="SUPFAM" id="SSF54292">
    <property type="entry name" value="2Fe-2S ferredoxin-like"/>
    <property type="match status" value="1"/>
</dbReference>
<keyword evidence="2" id="KW-0479">Metal-binding</keyword>
<keyword evidence="4" id="KW-0408">Iron</keyword>
<dbReference type="InterPro" id="IPR012675">
    <property type="entry name" value="Beta-grasp_dom_sf"/>
</dbReference>
<dbReference type="RefSeq" id="WP_197311061.1">
    <property type="nucleotide sequence ID" value="NZ_JADZLT010000049.1"/>
</dbReference>
<evidence type="ECO:0000313" key="8">
    <source>
        <dbReference type="EMBL" id="MBH0238010.1"/>
    </source>
</evidence>
<evidence type="ECO:0000259" key="7">
    <source>
        <dbReference type="PROSITE" id="PS51085"/>
    </source>
</evidence>
<dbReference type="GO" id="GO:0016903">
    <property type="term" value="F:oxidoreductase activity, acting on the aldehyde or oxo group of donors"/>
    <property type="evidence" value="ECO:0007669"/>
    <property type="project" value="TreeGrafter"/>
</dbReference>
<feature type="region of interest" description="Disordered" evidence="6">
    <location>
        <begin position="1"/>
        <end position="21"/>
    </location>
</feature>
<reference evidence="8" key="1">
    <citation type="submission" date="2020-12" db="EMBL/GenBank/DDBJ databases">
        <title>Methylobrevis albus sp. nov., isolated from fresh water lack sediment.</title>
        <authorList>
            <person name="Zou Q."/>
        </authorList>
    </citation>
    <scope>NUCLEOTIDE SEQUENCE</scope>
    <source>
        <strain evidence="8">L22</strain>
    </source>
</reference>
<dbReference type="Pfam" id="PF01799">
    <property type="entry name" value="Fer2_2"/>
    <property type="match status" value="1"/>
</dbReference>
<dbReference type="PANTHER" id="PTHR45331">
    <property type="entry name" value="OXIDOREDUCTASE, IRON-SULPHUR BINDING SUBUNIT-RELATED-RELATED"/>
    <property type="match status" value="1"/>
</dbReference>
<dbReference type="InterPro" id="IPR036010">
    <property type="entry name" value="2Fe-2S_ferredoxin-like_sf"/>
</dbReference>
<dbReference type="InterPro" id="IPR052914">
    <property type="entry name" value="Aldehyde_Oxdr_Iron-Sulfur"/>
</dbReference>
<evidence type="ECO:0000256" key="5">
    <source>
        <dbReference type="ARBA" id="ARBA00023014"/>
    </source>
</evidence>
<dbReference type="GO" id="GO:0051537">
    <property type="term" value="F:2 iron, 2 sulfur cluster binding"/>
    <property type="evidence" value="ECO:0007669"/>
    <property type="project" value="UniProtKB-KW"/>
</dbReference>
<dbReference type="PROSITE" id="PS51318">
    <property type="entry name" value="TAT"/>
    <property type="match status" value="1"/>
</dbReference>
<dbReference type="Gene3D" id="3.10.20.30">
    <property type="match status" value="1"/>
</dbReference>
<accession>A0A931I2C8</accession>
<keyword evidence="1" id="KW-0001">2Fe-2S</keyword>
<keyword evidence="9" id="KW-1185">Reference proteome</keyword>
<feature type="compositionally biased region" description="Basic and acidic residues" evidence="6">
    <location>
        <begin position="1"/>
        <end position="12"/>
    </location>
</feature>
<dbReference type="Pfam" id="PF00111">
    <property type="entry name" value="Fer2"/>
    <property type="match status" value="1"/>
</dbReference>
<evidence type="ECO:0000256" key="1">
    <source>
        <dbReference type="ARBA" id="ARBA00022714"/>
    </source>
</evidence>
<keyword evidence="3" id="KW-0560">Oxidoreductase</keyword>
<dbReference type="CDD" id="cd00207">
    <property type="entry name" value="fer2"/>
    <property type="match status" value="1"/>
</dbReference>
<dbReference type="GO" id="GO:0046872">
    <property type="term" value="F:metal ion binding"/>
    <property type="evidence" value="ECO:0007669"/>
    <property type="project" value="UniProtKB-KW"/>
</dbReference>